<dbReference type="SUPFAM" id="SSF47384">
    <property type="entry name" value="Homodimeric domain of signal transducing histidine kinase"/>
    <property type="match status" value="1"/>
</dbReference>
<dbReference type="CDD" id="cd00082">
    <property type="entry name" value="HisKA"/>
    <property type="match status" value="1"/>
</dbReference>
<dbReference type="SMART" id="SM00388">
    <property type="entry name" value="HisKA"/>
    <property type="match status" value="1"/>
</dbReference>
<proteinExistence type="predicted"/>
<evidence type="ECO:0000256" key="4">
    <source>
        <dbReference type="ARBA" id="ARBA00022679"/>
    </source>
</evidence>
<dbReference type="PANTHER" id="PTHR43065">
    <property type="entry name" value="SENSOR HISTIDINE KINASE"/>
    <property type="match status" value="1"/>
</dbReference>
<evidence type="ECO:0000259" key="9">
    <source>
        <dbReference type="PROSITE" id="PS50109"/>
    </source>
</evidence>
<keyword evidence="3" id="KW-0597">Phosphoprotein</keyword>
<organism evidence="10">
    <name type="scientific">Tunturiibacter psychrotolerans</name>
    <dbReference type="NCBI Taxonomy" id="3069686"/>
    <lineage>
        <taxon>Bacteria</taxon>
        <taxon>Pseudomonadati</taxon>
        <taxon>Acidobacteriota</taxon>
        <taxon>Terriglobia</taxon>
        <taxon>Terriglobales</taxon>
        <taxon>Acidobacteriaceae</taxon>
        <taxon>Tunturiibacter</taxon>
    </lineage>
</organism>
<dbReference type="GO" id="GO:0005524">
    <property type="term" value="F:ATP binding"/>
    <property type="evidence" value="ECO:0007669"/>
    <property type="project" value="UniProtKB-KW"/>
</dbReference>
<evidence type="ECO:0000256" key="8">
    <source>
        <dbReference type="ARBA" id="ARBA00023012"/>
    </source>
</evidence>
<dbReference type="AlphaFoldDB" id="A0AAU7ZLW7"/>
<dbReference type="Pfam" id="PF00512">
    <property type="entry name" value="HisKA"/>
    <property type="match status" value="1"/>
</dbReference>
<comment type="catalytic activity">
    <reaction evidence="1">
        <text>ATP + protein L-histidine = ADP + protein N-phospho-L-histidine.</text>
        <dbReference type="EC" id="2.7.13.3"/>
    </reaction>
</comment>
<dbReference type="PROSITE" id="PS50109">
    <property type="entry name" value="HIS_KIN"/>
    <property type="match status" value="1"/>
</dbReference>
<reference evidence="10" key="2">
    <citation type="journal article" date="2024" name="Environ. Microbiol.">
        <title>Genome analysis and description of Tunturibacter gen. nov. expands the diversity of Terriglobia in tundra soils.</title>
        <authorList>
            <person name="Messyasz A."/>
            <person name="Mannisto M.K."/>
            <person name="Kerkhof L.J."/>
            <person name="Haggblom M.M."/>
        </authorList>
    </citation>
    <scope>NUCLEOTIDE SEQUENCE</scope>
    <source>
        <strain evidence="10">X5P6</strain>
    </source>
</reference>
<evidence type="ECO:0000256" key="3">
    <source>
        <dbReference type="ARBA" id="ARBA00022553"/>
    </source>
</evidence>
<evidence type="ECO:0000256" key="6">
    <source>
        <dbReference type="ARBA" id="ARBA00022777"/>
    </source>
</evidence>
<gene>
    <name evidence="10" type="ORF">RBB77_16460</name>
</gene>
<dbReference type="SUPFAM" id="SSF55874">
    <property type="entry name" value="ATPase domain of HSP90 chaperone/DNA topoisomerase II/histidine kinase"/>
    <property type="match status" value="1"/>
</dbReference>
<dbReference type="Pfam" id="PF02518">
    <property type="entry name" value="HATPase_c"/>
    <property type="match status" value="1"/>
</dbReference>
<evidence type="ECO:0000256" key="5">
    <source>
        <dbReference type="ARBA" id="ARBA00022741"/>
    </source>
</evidence>
<dbReference type="InterPro" id="IPR005467">
    <property type="entry name" value="His_kinase_dom"/>
</dbReference>
<dbReference type="Gene3D" id="3.30.565.10">
    <property type="entry name" value="Histidine kinase-like ATPase, C-terminal domain"/>
    <property type="match status" value="1"/>
</dbReference>
<dbReference type="InterPro" id="IPR036097">
    <property type="entry name" value="HisK_dim/P_sf"/>
</dbReference>
<dbReference type="SMART" id="SM00387">
    <property type="entry name" value="HATPase_c"/>
    <property type="match status" value="1"/>
</dbReference>
<evidence type="ECO:0000313" key="10">
    <source>
        <dbReference type="EMBL" id="XCB32027.1"/>
    </source>
</evidence>
<dbReference type="PANTHER" id="PTHR43065:SF10">
    <property type="entry name" value="PEROXIDE STRESS-ACTIVATED HISTIDINE KINASE MAK3"/>
    <property type="match status" value="1"/>
</dbReference>
<keyword evidence="4" id="KW-0808">Transferase</keyword>
<dbReference type="PRINTS" id="PR00344">
    <property type="entry name" value="BCTRLSENSOR"/>
</dbReference>
<dbReference type="GO" id="GO:0000155">
    <property type="term" value="F:phosphorelay sensor kinase activity"/>
    <property type="evidence" value="ECO:0007669"/>
    <property type="project" value="InterPro"/>
</dbReference>
<keyword evidence="6" id="KW-0418">Kinase</keyword>
<dbReference type="Gene3D" id="1.10.287.130">
    <property type="match status" value="1"/>
</dbReference>
<keyword evidence="5" id="KW-0547">Nucleotide-binding</keyword>
<reference evidence="10" key="1">
    <citation type="submission" date="2023-08" db="EMBL/GenBank/DDBJ databases">
        <authorList>
            <person name="Messyasz A."/>
            <person name="Mannisto M.K."/>
            <person name="Kerkhof L.J."/>
            <person name="Haggblom M."/>
        </authorList>
    </citation>
    <scope>NUCLEOTIDE SEQUENCE</scope>
    <source>
        <strain evidence="10">X5P6</strain>
    </source>
</reference>
<protein>
    <recommendedName>
        <fullName evidence="2">histidine kinase</fullName>
        <ecNumber evidence="2">2.7.13.3</ecNumber>
    </recommendedName>
</protein>
<dbReference type="KEGG" id="tpsc:RBB77_16460"/>
<dbReference type="EC" id="2.7.13.3" evidence="2"/>
<dbReference type="InterPro" id="IPR003661">
    <property type="entry name" value="HisK_dim/P_dom"/>
</dbReference>
<sequence>MRLKTKLVLAATGLTFAIVLVLSALFVSELLRQRIEQTAAANDVLVHEVWLETRKAVEAGLRANPPVDKSDAALHEAVVNALRSQTALSDVMNTIVRYSPTVQDVSVTDAHGLTLVSTDPDAVDDKAVFRFSLASVQNGPISRQMRVVFGRPRVLDISQSLERNGVPFLVVHVGVRSTFLKNTYEPWLLDALIFASLAALAAMLSAGLLANVALRPLEAISARLEILTRAAGAIPERLGESRGTRTDEVVRVTRTLDRLGEQMRTQEAGYTALQANLNQMLDTLRDGVLLFTADRRAVMVSDAVAYFLGAPLNEDHEKLVGMRLEEIFAPDSVLGEAVLEAFAEGSQVSAQAITLEDGRQVQFSLDRIDDGLSGAGNVTTLLTLRDMESVAQLGQEIEVARRLAAIGRLTAGVGHEVKNPINAMVLHLELLRGKLVPGGVEAFGGAQRHVDILAGEMQRLDRVVQTLADFSRPMELHLREHDLRQVVGIVMELTAAEMQENQVHVVVNAPREPLTVRVDAQLMQQALLNLLLNGMQAMPDGGAMVVRLRRDHHFAVVEVIDEGVGIPPELLPRIFELYFTTKPKGSGIGLAMTYRILQLHGGAMEVRSSADPSSVERGTTFTFRLPLAAGAATESRKAAAAGAVQKELGERV</sequence>
<keyword evidence="8" id="KW-0902">Two-component regulatory system</keyword>
<dbReference type="InterPro" id="IPR004358">
    <property type="entry name" value="Sig_transdc_His_kin-like_C"/>
</dbReference>
<dbReference type="EMBL" id="CP132942">
    <property type="protein sequence ID" value="XCB32027.1"/>
    <property type="molecule type" value="Genomic_DNA"/>
</dbReference>
<keyword evidence="7 10" id="KW-0067">ATP-binding</keyword>
<dbReference type="InterPro" id="IPR003594">
    <property type="entry name" value="HATPase_dom"/>
</dbReference>
<dbReference type="InterPro" id="IPR036890">
    <property type="entry name" value="HATPase_C_sf"/>
</dbReference>
<name>A0AAU7ZLW7_9BACT</name>
<dbReference type="Gene3D" id="3.30.450.20">
    <property type="entry name" value="PAS domain"/>
    <property type="match status" value="1"/>
</dbReference>
<dbReference type="RefSeq" id="WP_353062872.1">
    <property type="nucleotide sequence ID" value="NZ_CP132942.1"/>
</dbReference>
<evidence type="ECO:0000256" key="7">
    <source>
        <dbReference type="ARBA" id="ARBA00022840"/>
    </source>
</evidence>
<evidence type="ECO:0000256" key="2">
    <source>
        <dbReference type="ARBA" id="ARBA00012438"/>
    </source>
</evidence>
<accession>A0AAU7ZLW7</accession>
<feature type="domain" description="Histidine kinase" evidence="9">
    <location>
        <begin position="412"/>
        <end position="629"/>
    </location>
</feature>
<evidence type="ECO:0000256" key="1">
    <source>
        <dbReference type="ARBA" id="ARBA00000085"/>
    </source>
</evidence>